<dbReference type="SUPFAM" id="SSF47668">
    <property type="entry name" value="N-terminal domain of cbl (N-cbl)"/>
    <property type="match status" value="1"/>
</dbReference>
<dbReference type="SUPFAM" id="SSF47473">
    <property type="entry name" value="EF-hand"/>
    <property type="match status" value="1"/>
</dbReference>
<dbReference type="InterPro" id="IPR024159">
    <property type="entry name" value="Cbl_PTB"/>
</dbReference>
<keyword evidence="10 12" id="KW-0106">Calcium</keyword>
<keyword evidence="4" id="KW-0963">Cytoplasm</keyword>
<proteinExistence type="predicted"/>
<dbReference type="OrthoDB" id="7237699at2759"/>
<dbReference type="InterPro" id="IPR024162">
    <property type="entry name" value="Adaptor_Cbl"/>
</dbReference>
<dbReference type="GO" id="GO:0005509">
    <property type="term" value="F:calcium ion binding"/>
    <property type="evidence" value="ECO:0007669"/>
    <property type="project" value="UniProtKB-UniRule"/>
</dbReference>
<dbReference type="SUPFAM" id="SSF57850">
    <property type="entry name" value="RING/U-box"/>
    <property type="match status" value="1"/>
</dbReference>
<dbReference type="GO" id="GO:0045121">
    <property type="term" value="C:membrane raft"/>
    <property type="evidence" value="ECO:0007669"/>
    <property type="project" value="TreeGrafter"/>
</dbReference>
<dbReference type="Pfam" id="PF02262">
    <property type="entry name" value="Cbl_N"/>
    <property type="match status" value="1"/>
</dbReference>
<accession>A0A7I8VMP6</accession>
<dbReference type="GO" id="GO:0001784">
    <property type="term" value="F:phosphotyrosine residue binding"/>
    <property type="evidence" value="ECO:0007669"/>
    <property type="project" value="UniProtKB-UniRule"/>
</dbReference>
<dbReference type="PROSITE" id="PS51506">
    <property type="entry name" value="CBL_PTB"/>
    <property type="match status" value="1"/>
</dbReference>
<dbReference type="FunFam" id="3.30.40.10:FF:000015">
    <property type="entry name" value="E3 ubiquitin-protein ligase CBL"/>
    <property type="match status" value="1"/>
</dbReference>
<dbReference type="Gene3D" id="1.20.930.20">
    <property type="entry name" value="Adaptor protein Cbl, N-terminal domain"/>
    <property type="match status" value="1"/>
</dbReference>
<dbReference type="InterPro" id="IPR036537">
    <property type="entry name" value="Adaptor_Cbl_N_dom_sf"/>
</dbReference>
<evidence type="ECO:0000256" key="8">
    <source>
        <dbReference type="ARBA" id="ARBA00022786"/>
    </source>
</evidence>
<dbReference type="PROSITE" id="PS50089">
    <property type="entry name" value="ZF_RING_2"/>
    <property type="match status" value="1"/>
</dbReference>
<dbReference type="CDD" id="cd09920">
    <property type="entry name" value="SH2_Cbl-b_TKB"/>
    <property type="match status" value="1"/>
</dbReference>
<comment type="function">
    <text evidence="12">E3 ubiquitin-protein ligase which accepts ubiquitin from specific E2 ubiquitin-conjugating enzymes, and transfers it to substrates, generally promoting their degradation by the proteasome.</text>
</comment>
<gene>
    <name evidence="17" type="ORF">DGYR_LOCUS6009</name>
</gene>
<evidence type="ECO:0000259" key="14">
    <source>
        <dbReference type="PROSITE" id="PS50030"/>
    </source>
</evidence>
<dbReference type="GO" id="GO:0016567">
    <property type="term" value="P:protein ubiquitination"/>
    <property type="evidence" value="ECO:0007669"/>
    <property type="project" value="UniProtKB-UniPathway"/>
</dbReference>
<evidence type="ECO:0000259" key="15">
    <source>
        <dbReference type="PROSITE" id="PS50089"/>
    </source>
</evidence>
<keyword evidence="18" id="KW-1185">Reference proteome</keyword>
<dbReference type="PROSITE" id="PS50030">
    <property type="entry name" value="UBA"/>
    <property type="match status" value="1"/>
</dbReference>
<evidence type="ECO:0000256" key="13">
    <source>
        <dbReference type="SAM" id="MobiDB-lite"/>
    </source>
</evidence>
<dbReference type="PANTHER" id="PTHR23007">
    <property type="entry name" value="CBL"/>
    <property type="match status" value="1"/>
</dbReference>
<feature type="compositionally biased region" description="Basic and acidic residues" evidence="13">
    <location>
        <begin position="521"/>
        <end position="538"/>
    </location>
</feature>
<dbReference type="EC" id="2.3.2.27" evidence="12"/>
<dbReference type="InterPro" id="IPR009060">
    <property type="entry name" value="UBA-like_sf"/>
</dbReference>
<dbReference type="InterPro" id="IPR003153">
    <property type="entry name" value="Adaptor_Cbl_N_hlx"/>
</dbReference>
<feature type="domain" description="Cbl-PTB" evidence="16">
    <location>
        <begin position="23"/>
        <end position="327"/>
    </location>
</feature>
<dbReference type="UniPathway" id="UPA00143"/>
<feature type="domain" description="RING-type" evidence="15">
    <location>
        <begin position="357"/>
        <end position="397"/>
    </location>
</feature>
<evidence type="ECO:0000313" key="17">
    <source>
        <dbReference type="EMBL" id="CAD5117487.1"/>
    </source>
</evidence>
<keyword evidence="5 12" id="KW-0808">Transferase</keyword>
<evidence type="ECO:0000256" key="1">
    <source>
        <dbReference type="ARBA" id="ARBA00000900"/>
    </source>
</evidence>
<evidence type="ECO:0000259" key="16">
    <source>
        <dbReference type="PROSITE" id="PS51506"/>
    </source>
</evidence>
<dbReference type="GO" id="GO:0030971">
    <property type="term" value="F:receptor tyrosine kinase binding"/>
    <property type="evidence" value="ECO:0007669"/>
    <property type="project" value="TreeGrafter"/>
</dbReference>
<keyword evidence="9 12" id="KW-0862">Zinc</keyword>
<feature type="compositionally biased region" description="Basic and acidic residues" evidence="13">
    <location>
        <begin position="412"/>
        <end position="433"/>
    </location>
</feature>
<dbReference type="SUPFAM" id="SSF46934">
    <property type="entry name" value="UBA-like"/>
    <property type="match status" value="1"/>
</dbReference>
<evidence type="ECO:0000256" key="12">
    <source>
        <dbReference type="RuleBase" id="RU367001"/>
    </source>
</evidence>
<evidence type="ECO:0000256" key="10">
    <source>
        <dbReference type="ARBA" id="ARBA00022837"/>
    </source>
</evidence>
<evidence type="ECO:0000256" key="6">
    <source>
        <dbReference type="ARBA" id="ARBA00022723"/>
    </source>
</evidence>
<dbReference type="FunFam" id="1.10.238.10:FF:000022">
    <property type="entry name" value="E3 ubiquitin-protein ligase CBL"/>
    <property type="match status" value="1"/>
</dbReference>
<dbReference type="GO" id="GO:0005886">
    <property type="term" value="C:plasma membrane"/>
    <property type="evidence" value="ECO:0007669"/>
    <property type="project" value="TreeGrafter"/>
</dbReference>
<evidence type="ECO:0000256" key="11">
    <source>
        <dbReference type="PROSITE-ProRule" id="PRU00175"/>
    </source>
</evidence>
<feature type="compositionally biased region" description="Low complexity" evidence="13">
    <location>
        <begin position="627"/>
        <end position="637"/>
    </location>
</feature>
<comment type="subcellular location">
    <subcellularLocation>
        <location evidence="2">Cytoplasm</location>
    </subcellularLocation>
</comment>
<dbReference type="InterPro" id="IPR036860">
    <property type="entry name" value="SH2_dom_sf"/>
</dbReference>
<dbReference type="FunFam" id="1.20.930.20:FF:000001">
    <property type="entry name" value="E3 ubiquitin-protein ligase CBL"/>
    <property type="match status" value="1"/>
</dbReference>
<dbReference type="InterPro" id="IPR017907">
    <property type="entry name" value="Znf_RING_CS"/>
</dbReference>
<evidence type="ECO:0000256" key="2">
    <source>
        <dbReference type="ARBA" id="ARBA00004496"/>
    </source>
</evidence>
<dbReference type="InterPro" id="IPR013083">
    <property type="entry name" value="Znf_RING/FYVE/PHD"/>
</dbReference>
<dbReference type="InterPro" id="IPR014742">
    <property type="entry name" value="Adaptor_Cbl_SH2-like"/>
</dbReference>
<sequence>MAGPTKNFISQLRGAFSEGNAAPKLVIDKKTIERTWKLMDKVVKLCQQPRMNLKNSPPFILDILPDTYHHLRLINTKYENSLQILNECEYFRVFIDTLQAKCKKAIKVFKEGRERLFDESSNHRRHLTKLSLIFSHMLAELKAIFPNGDFIGDSFRITKSDAADWWKKTFNSKTVVSWKTFKDMLNEDHPTGSTLEAMALKTTIDLTCNDYISIFEFDVFTRLFQPWHKLLRNWNALAVTHPGYVAFLTYDEVKARLQKYNNKPGSYVFRLSCTRLGQWAIGYVTPEGQILQTIPQNKSLCQALLDGQREGFYLYPDGRQVNPDLSHLVDDLSEERIKVTQEQYELYCEMGSTFQLCKICTENDKDVKIEPCGHLMCTPCLGNWQETEHGNSCPFCRAEIKGTESVTLDPFDPSKMRKKEKNDKDCRQTPPRDQDDEEEADNFEDLSQWRASPRMEQAPQILNGSPHNMSPASNRRAPPVPPRASPRVSPKAPRRRLPPTPSSDSDEASDESSIPPPLPLRNDRPSQDQNEQESRGKTAEGATACPVTTKKPLPQPRGVIESSKSLDAHDIGTTYDVPSTARCVPVNHNDNGLIPREAGASSNLSCKHKVPSEYDFLPNTSASPRVSASGGSTASSTNEQDDDDNLLNKLVKEGFDKKDAQRALSVAKNEINLAREILMEFATRN</sequence>
<dbReference type="InterPro" id="IPR011992">
    <property type="entry name" value="EF-hand-dom_pair"/>
</dbReference>
<reference evidence="17 18" key="1">
    <citation type="submission" date="2020-08" db="EMBL/GenBank/DDBJ databases">
        <authorList>
            <person name="Hejnol A."/>
        </authorList>
    </citation>
    <scope>NUCLEOTIDE SEQUENCE [LARGE SCALE GENOMIC DNA]</scope>
</reference>
<dbReference type="FunFam" id="3.30.505.10:FF:000007">
    <property type="entry name" value="E3 ubiquitin-protein ligase CBL"/>
    <property type="match status" value="1"/>
</dbReference>
<dbReference type="Gene3D" id="1.10.238.10">
    <property type="entry name" value="EF-hand"/>
    <property type="match status" value="1"/>
</dbReference>
<feature type="region of interest" description="Disordered" evidence="13">
    <location>
        <begin position="459"/>
        <end position="565"/>
    </location>
</feature>
<dbReference type="CDD" id="cd16708">
    <property type="entry name" value="RING-HC_Cbl"/>
    <property type="match status" value="1"/>
</dbReference>
<dbReference type="GO" id="GO:0017124">
    <property type="term" value="F:SH3 domain binding"/>
    <property type="evidence" value="ECO:0007669"/>
    <property type="project" value="TreeGrafter"/>
</dbReference>
<comment type="caution">
    <text evidence="17">The sequence shown here is derived from an EMBL/GenBank/DDBJ whole genome shotgun (WGS) entry which is preliminary data.</text>
</comment>
<dbReference type="GO" id="GO:0061630">
    <property type="term" value="F:ubiquitin protein ligase activity"/>
    <property type="evidence" value="ECO:0007669"/>
    <property type="project" value="UniProtKB-EC"/>
</dbReference>
<comment type="catalytic activity">
    <reaction evidence="1 12">
        <text>S-ubiquitinyl-[E2 ubiquitin-conjugating enzyme]-L-cysteine + [acceptor protein]-L-lysine = [E2 ubiquitin-conjugating enzyme]-L-cysteine + N(6)-ubiquitinyl-[acceptor protein]-L-lysine.</text>
        <dbReference type="EC" id="2.3.2.27"/>
    </reaction>
</comment>
<evidence type="ECO:0000256" key="5">
    <source>
        <dbReference type="ARBA" id="ARBA00022679"/>
    </source>
</evidence>
<dbReference type="Gene3D" id="3.30.505.10">
    <property type="entry name" value="SH2 domain"/>
    <property type="match status" value="1"/>
</dbReference>
<dbReference type="Proteomes" id="UP000549394">
    <property type="component" value="Unassembled WGS sequence"/>
</dbReference>
<keyword evidence="6 12" id="KW-0479">Metal-binding</keyword>
<dbReference type="PANTHER" id="PTHR23007:SF11">
    <property type="entry name" value="E3 UBIQUITIN-PROTEIN LIGASE CBL"/>
    <property type="match status" value="1"/>
</dbReference>
<dbReference type="InterPro" id="IPR014741">
    <property type="entry name" value="Adaptor_Cbl_EF_hand-like"/>
</dbReference>
<evidence type="ECO:0000256" key="4">
    <source>
        <dbReference type="ARBA" id="ARBA00022490"/>
    </source>
</evidence>
<dbReference type="GO" id="GO:0005737">
    <property type="term" value="C:cytoplasm"/>
    <property type="evidence" value="ECO:0007669"/>
    <property type="project" value="UniProtKB-SubCell"/>
</dbReference>
<protein>
    <recommendedName>
        <fullName evidence="12">E3 ubiquitin-protein ligase CBL</fullName>
        <ecNumber evidence="12">2.3.2.27</ecNumber>
    </recommendedName>
</protein>
<evidence type="ECO:0000313" key="18">
    <source>
        <dbReference type="Proteomes" id="UP000549394"/>
    </source>
</evidence>
<dbReference type="GO" id="GO:0008270">
    <property type="term" value="F:zinc ion binding"/>
    <property type="evidence" value="ECO:0007669"/>
    <property type="project" value="UniProtKB-KW"/>
</dbReference>
<dbReference type="AlphaFoldDB" id="A0A7I8VMP6"/>
<evidence type="ECO:0000256" key="7">
    <source>
        <dbReference type="ARBA" id="ARBA00022771"/>
    </source>
</evidence>
<name>A0A7I8VMP6_9ANNE</name>
<dbReference type="InterPro" id="IPR015940">
    <property type="entry name" value="UBA"/>
</dbReference>
<dbReference type="Pfam" id="PF02762">
    <property type="entry name" value="Cbl_N3"/>
    <property type="match status" value="1"/>
</dbReference>
<dbReference type="SUPFAM" id="SSF55550">
    <property type="entry name" value="SH2 domain"/>
    <property type="match status" value="1"/>
</dbReference>
<dbReference type="Gene3D" id="1.10.8.10">
    <property type="entry name" value="DNA helicase RuvA subunit, C-terminal domain"/>
    <property type="match status" value="1"/>
</dbReference>
<keyword evidence="7 11" id="KW-0863">Zinc-finger</keyword>
<dbReference type="GO" id="GO:0007166">
    <property type="term" value="P:cell surface receptor signaling pathway"/>
    <property type="evidence" value="ECO:0007669"/>
    <property type="project" value="InterPro"/>
</dbReference>
<dbReference type="EMBL" id="CAJFCJ010000007">
    <property type="protein sequence ID" value="CAD5117487.1"/>
    <property type="molecule type" value="Genomic_DNA"/>
</dbReference>
<dbReference type="Gene3D" id="3.30.40.10">
    <property type="entry name" value="Zinc/RING finger domain, C3HC4 (zinc finger)"/>
    <property type="match status" value="1"/>
</dbReference>
<organism evidence="17 18">
    <name type="scientific">Dimorphilus gyrociliatus</name>
    <dbReference type="NCBI Taxonomy" id="2664684"/>
    <lineage>
        <taxon>Eukaryota</taxon>
        <taxon>Metazoa</taxon>
        <taxon>Spiralia</taxon>
        <taxon>Lophotrochozoa</taxon>
        <taxon>Annelida</taxon>
        <taxon>Polychaeta</taxon>
        <taxon>Polychaeta incertae sedis</taxon>
        <taxon>Dinophilidae</taxon>
        <taxon>Dimorphilus</taxon>
    </lineage>
</organism>
<feature type="region of interest" description="Disordered" evidence="13">
    <location>
        <begin position="617"/>
        <end position="644"/>
    </location>
</feature>
<comment type="pathway">
    <text evidence="3 12">Protein modification; protein ubiquitination.</text>
</comment>
<evidence type="ECO:0000256" key="3">
    <source>
        <dbReference type="ARBA" id="ARBA00004906"/>
    </source>
</evidence>
<keyword evidence="8 12" id="KW-0833">Ubl conjugation pathway</keyword>
<dbReference type="InterPro" id="IPR001841">
    <property type="entry name" value="Znf_RING"/>
</dbReference>
<dbReference type="SMART" id="SM00184">
    <property type="entry name" value="RING"/>
    <property type="match status" value="1"/>
</dbReference>
<evidence type="ECO:0000256" key="9">
    <source>
        <dbReference type="ARBA" id="ARBA00022833"/>
    </source>
</evidence>
<dbReference type="Pfam" id="PF13920">
    <property type="entry name" value="zf-C3HC4_3"/>
    <property type="match status" value="1"/>
</dbReference>
<feature type="domain" description="UBA" evidence="14">
    <location>
        <begin position="639"/>
        <end position="681"/>
    </location>
</feature>
<dbReference type="PROSITE" id="PS00518">
    <property type="entry name" value="ZF_RING_1"/>
    <property type="match status" value="1"/>
</dbReference>
<feature type="region of interest" description="Disordered" evidence="13">
    <location>
        <begin position="406"/>
        <end position="442"/>
    </location>
</feature>
<dbReference type="Pfam" id="PF02761">
    <property type="entry name" value="Cbl_N2"/>
    <property type="match status" value="1"/>
</dbReference>
<comment type="domain">
    <text evidence="12">The N-terminus is composed of the phosphotyrosine binding (PTB) domain, a short linker region and the RING-type zinc finger. The PTB domain, which is also called TKB (tyrosine kinase binding) domain, is composed of three different subdomains: a four-helix bundle (4H), a calcium-binding EF hand and a divergent SH2 domain.</text>
</comment>
<dbReference type="GO" id="GO:0023051">
    <property type="term" value="P:regulation of signaling"/>
    <property type="evidence" value="ECO:0007669"/>
    <property type="project" value="InterPro"/>
</dbReference>